<proteinExistence type="predicted"/>
<accession>A0A1X0QI00</accession>
<sequence length="138" mass="16226">MASIFMDMMQRIPKNSKQIHNEESNNGEVEEIFSTEENVESVSDKVEECDEVVSDKVDEHDEVIGDSRNDKTNNEERVRIQKILEEPINNVNKRSQPIITERTFSFKDSLNFFKNLSKSKEELSVLIQKYNFYNKNIF</sequence>
<name>A0A1X0QI00_9MICR</name>
<reference evidence="1 2" key="1">
    <citation type="journal article" date="2017" name="Environ. Microbiol.">
        <title>Decay of the glycolytic pathway and adaptation to intranuclear parasitism within Enterocytozoonidae microsporidia.</title>
        <authorList>
            <person name="Wiredu Boakye D."/>
            <person name="Jaroenlak P."/>
            <person name="Prachumwat A."/>
            <person name="Williams T.A."/>
            <person name="Bateman K.S."/>
            <person name="Itsathitphaisarn O."/>
            <person name="Sritunyalucksana K."/>
            <person name="Paszkiewicz K.H."/>
            <person name="Moore K.A."/>
            <person name="Stentiford G.D."/>
            <person name="Williams B.A."/>
        </authorList>
    </citation>
    <scope>NUCLEOTIDE SEQUENCE [LARGE SCALE GENOMIC DNA]</scope>
    <source>
        <strain evidence="2">canceri</strain>
    </source>
</reference>
<dbReference type="Proteomes" id="UP000192501">
    <property type="component" value="Unassembled WGS sequence"/>
</dbReference>
<evidence type="ECO:0000313" key="1">
    <source>
        <dbReference type="EMBL" id="ORD99407.1"/>
    </source>
</evidence>
<dbReference type="VEuPathDB" id="MicrosporidiaDB:A0H76_906"/>
<evidence type="ECO:0000313" key="2">
    <source>
        <dbReference type="Proteomes" id="UP000192501"/>
    </source>
</evidence>
<dbReference type="EMBL" id="LTAI01000202">
    <property type="protein sequence ID" value="ORD99407.1"/>
    <property type="molecule type" value="Genomic_DNA"/>
</dbReference>
<comment type="caution">
    <text evidence="1">The sequence shown here is derived from an EMBL/GenBank/DDBJ whole genome shotgun (WGS) entry which is preliminary data.</text>
</comment>
<organism evidence="1 2">
    <name type="scientific">Hepatospora eriocheir</name>
    <dbReference type="NCBI Taxonomy" id="1081669"/>
    <lineage>
        <taxon>Eukaryota</taxon>
        <taxon>Fungi</taxon>
        <taxon>Fungi incertae sedis</taxon>
        <taxon>Microsporidia</taxon>
        <taxon>Hepatosporidae</taxon>
        <taxon>Hepatospora</taxon>
    </lineage>
</organism>
<dbReference type="AlphaFoldDB" id="A0A1X0QI00"/>
<gene>
    <name evidence="1" type="ORF">A0H76_906</name>
</gene>
<protein>
    <submittedName>
        <fullName evidence="1">Uncharacterized protein</fullName>
    </submittedName>
</protein>